<accession>A0ABR0DCA5</accession>
<dbReference type="PANTHER" id="PTHR10791:SF202">
    <property type="entry name" value="BIDIRECTIONAL SUGAR TRANSPORTER SWEET"/>
    <property type="match status" value="1"/>
</dbReference>
<feature type="transmembrane region" description="Helical" evidence="9">
    <location>
        <begin position="116"/>
        <end position="138"/>
    </location>
</feature>
<feature type="transmembrane region" description="Helical" evidence="9">
    <location>
        <begin position="209"/>
        <end position="231"/>
    </location>
</feature>
<evidence type="ECO:0000256" key="7">
    <source>
        <dbReference type="ARBA" id="ARBA00022989"/>
    </source>
</evidence>
<keyword evidence="7 9" id="KW-1133">Transmembrane helix</keyword>
<reference evidence="10 11" key="1">
    <citation type="journal article" date="2023" name="bioRxiv">
        <title>Genome report: Whole genome sequence and annotation of Penstemon davidsonii.</title>
        <authorList>
            <person name="Ostevik K.L."/>
            <person name="Alabady M."/>
            <person name="Zhang M."/>
            <person name="Rausher M.D."/>
        </authorList>
    </citation>
    <scope>NUCLEOTIDE SEQUENCE [LARGE SCALE GENOMIC DNA]</scope>
    <source>
        <strain evidence="10">DNT005</strain>
        <tissue evidence="10">Whole leaf</tissue>
    </source>
</reference>
<evidence type="ECO:0000256" key="8">
    <source>
        <dbReference type="ARBA" id="ARBA00023136"/>
    </source>
</evidence>
<organism evidence="10 11">
    <name type="scientific">Penstemon davidsonii</name>
    <dbReference type="NCBI Taxonomy" id="160366"/>
    <lineage>
        <taxon>Eukaryota</taxon>
        <taxon>Viridiplantae</taxon>
        <taxon>Streptophyta</taxon>
        <taxon>Embryophyta</taxon>
        <taxon>Tracheophyta</taxon>
        <taxon>Spermatophyta</taxon>
        <taxon>Magnoliopsida</taxon>
        <taxon>eudicotyledons</taxon>
        <taxon>Gunneridae</taxon>
        <taxon>Pentapetalae</taxon>
        <taxon>asterids</taxon>
        <taxon>lamiids</taxon>
        <taxon>Lamiales</taxon>
        <taxon>Plantaginaceae</taxon>
        <taxon>Cheloneae</taxon>
        <taxon>Penstemon</taxon>
    </lineage>
</organism>
<evidence type="ECO:0000313" key="11">
    <source>
        <dbReference type="Proteomes" id="UP001291926"/>
    </source>
</evidence>
<evidence type="ECO:0000256" key="3">
    <source>
        <dbReference type="ARBA" id="ARBA00022448"/>
    </source>
</evidence>
<gene>
    <name evidence="10" type="ORF">RD792_009230</name>
</gene>
<comment type="subcellular location">
    <subcellularLocation>
        <location evidence="9">Cell membrane</location>
        <topology evidence="9">Multi-pass membrane protein</topology>
    </subcellularLocation>
    <subcellularLocation>
        <location evidence="1">Endomembrane system</location>
        <topology evidence="1">Multi-pass membrane protein</topology>
    </subcellularLocation>
</comment>
<evidence type="ECO:0000256" key="5">
    <source>
        <dbReference type="ARBA" id="ARBA00022692"/>
    </source>
</evidence>
<protein>
    <recommendedName>
        <fullName evidence="9">Bidirectional sugar transporter SWEET</fullName>
    </recommendedName>
</protein>
<name>A0ABR0DCA5_9LAMI</name>
<dbReference type="Proteomes" id="UP001291926">
    <property type="component" value="Unassembled WGS sequence"/>
</dbReference>
<evidence type="ECO:0000313" key="10">
    <source>
        <dbReference type="EMBL" id="KAK4486546.1"/>
    </source>
</evidence>
<dbReference type="InterPro" id="IPR004316">
    <property type="entry name" value="SWEET_rpt"/>
</dbReference>
<proteinExistence type="inferred from homology"/>
<keyword evidence="6" id="KW-0677">Repeat</keyword>
<keyword evidence="11" id="KW-1185">Reference proteome</keyword>
<comment type="function">
    <text evidence="9">Mediates both low-affinity uptake and efflux of sugar across the membrane.</text>
</comment>
<evidence type="ECO:0000256" key="2">
    <source>
        <dbReference type="ARBA" id="ARBA00007809"/>
    </source>
</evidence>
<evidence type="ECO:0000256" key="4">
    <source>
        <dbReference type="ARBA" id="ARBA00022597"/>
    </source>
</evidence>
<keyword evidence="5 9" id="KW-0812">Transmembrane</keyword>
<evidence type="ECO:0000256" key="1">
    <source>
        <dbReference type="ARBA" id="ARBA00004127"/>
    </source>
</evidence>
<dbReference type="PANTHER" id="PTHR10791">
    <property type="entry name" value="RAG1-ACTIVATING PROTEIN 1"/>
    <property type="match status" value="1"/>
</dbReference>
<keyword evidence="3 9" id="KW-0813">Transport</keyword>
<keyword evidence="8 9" id="KW-0472">Membrane</keyword>
<dbReference type="Gene3D" id="1.20.1280.290">
    <property type="match status" value="2"/>
</dbReference>
<dbReference type="Pfam" id="PF03083">
    <property type="entry name" value="MtN3_slv"/>
    <property type="match status" value="2"/>
</dbReference>
<comment type="caution">
    <text evidence="10">The sequence shown here is derived from an EMBL/GenBank/DDBJ whole genome shotgun (WGS) entry which is preliminary data.</text>
</comment>
<evidence type="ECO:0000256" key="6">
    <source>
        <dbReference type="ARBA" id="ARBA00022737"/>
    </source>
</evidence>
<feature type="transmembrane region" description="Helical" evidence="9">
    <location>
        <begin position="145"/>
        <end position="170"/>
    </location>
</feature>
<feature type="transmembrane region" description="Helical" evidence="9">
    <location>
        <begin position="237"/>
        <end position="259"/>
    </location>
</feature>
<sequence length="296" mass="32380">MGILSSIWSSLSGCFQPDGLVRIIGGMGLSSLGRRLTAALTLGASNFLRVSWSVATVIDGNIIALILFLSPVPTFYGIWKKKAVEQYSPIPYLATFINCALWVLYGLPLVHPHSTLVVTINGTGFVIEIVYLSLFLIYSDPKKRLRLVAIVAMECIFVAVLALLVLTLAHETKLRSVIVGSICMVGNIMMYAAPLSVMKLVIKTRSVEYMPFFLSLFSFLNGVSWTAYALFQIDPFMITPNGIGTLLGLAQLILYATFYRSTQRIMAERKANSELGLAEKQGPVTNGKAQSQINAV</sequence>
<feature type="transmembrane region" description="Helical" evidence="9">
    <location>
        <begin position="90"/>
        <end position="110"/>
    </location>
</feature>
<dbReference type="InterPro" id="IPR047664">
    <property type="entry name" value="SWEET"/>
</dbReference>
<keyword evidence="4 9" id="KW-0762">Sugar transport</keyword>
<feature type="transmembrane region" description="Helical" evidence="9">
    <location>
        <begin position="50"/>
        <end position="69"/>
    </location>
</feature>
<feature type="transmembrane region" description="Helical" evidence="9">
    <location>
        <begin position="176"/>
        <end position="197"/>
    </location>
</feature>
<comment type="similarity">
    <text evidence="2 9">Belongs to the SWEET sugar transporter family.</text>
</comment>
<dbReference type="EMBL" id="JAYDYQ010002533">
    <property type="protein sequence ID" value="KAK4486546.1"/>
    <property type="molecule type" value="Genomic_DNA"/>
</dbReference>
<evidence type="ECO:0000256" key="9">
    <source>
        <dbReference type="RuleBase" id="RU910715"/>
    </source>
</evidence>